<dbReference type="EMBL" id="LT594633">
    <property type="protein sequence ID" value="SCO93584.1"/>
    <property type="molecule type" value="Genomic_DNA"/>
</dbReference>
<dbReference type="CDD" id="cd02173">
    <property type="entry name" value="ECT"/>
    <property type="match status" value="1"/>
</dbReference>
<evidence type="ECO:0000256" key="4">
    <source>
        <dbReference type="ARBA" id="ARBA00022679"/>
    </source>
</evidence>
<evidence type="ECO:0000256" key="10">
    <source>
        <dbReference type="ARBA" id="ARBA00024221"/>
    </source>
</evidence>
<dbReference type="NCBIfam" id="TIGR00125">
    <property type="entry name" value="cyt_tran_rel"/>
    <property type="match status" value="2"/>
</dbReference>
<dbReference type="SUPFAM" id="SSF52374">
    <property type="entry name" value="Nucleotidylyl transferase"/>
    <property type="match status" value="2"/>
</dbReference>
<keyword evidence="8" id="KW-1208">Phospholipid metabolism</keyword>
<protein>
    <recommendedName>
        <fullName evidence="10">ethanolamine-phosphate cytidylyltransferase</fullName>
        <ecNumber evidence="10">2.7.7.14</ecNumber>
    </recommendedName>
    <alternativeName>
        <fullName evidence="11">CTP:phosphoethanolamine cytidylyltransferase</fullName>
    </alternativeName>
</protein>
<dbReference type="GO" id="GO:0004306">
    <property type="term" value="F:ethanolamine-phosphate cytidylyltransferase activity"/>
    <property type="evidence" value="ECO:0007669"/>
    <property type="project" value="UniProtKB-EC"/>
</dbReference>
<dbReference type="PANTHER" id="PTHR45780:SF2">
    <property type="entry name" value="ETHANOLAMINE-PHOSPHATE CYTIDYLYLTRANSFERASE"/>
    <property type="match status" value="1"/>
</dbReference>
<evidence type="ECO:0000256" key="11">
    <source>
        <dbReference type="ARBA" id="ARBA00031473"/>
    </source>
</evidence>
<dbReference type="OMA" id="MMRNEFL"/>
<dbReference type="OrthoDB" id="40021at2759"/>
<organism evidence="14 15">
    <name type="scientific">Plasmodium malariae</name>
    <dbReference type="NCBI Taxonomy" id="5858"/>
    <lineage>
        <taxon>Eukaryota</taxon>
        <taxon>Sar</taxon>
        <taxon>Alveolata</taxon>
        <taxon>Apicomplexa</taxon>
        <taxon>Aconoidasida</taxon>
        <taxon>Haemosporida</taxon>
        <taxon>Plasmodiidae</taxon>
        <taxon>Plasmodium</taxon>
        <taxon>Plasmodium (Plasmodium)</taxon>
    </lineage>
</organism>
<comment type="pathway">
    <text evidence="9">Phospholipid metabolism; phosphatidylethanolamine biosynthesis; phosphatidylethanolamine from ethanolamine: step 2/3.</text>
</comment>
<keyword evidence="15" id="KW-1185">Reference proteome</keyword>
<name>A0A1D3SQ26_PLAMA</name>
<comment type="pathway">
    <text evidence="1">Lipid metabolism.</text>
</comment>
<evidence type="ECO:0000256" key="5">
    <source>
        <dbReference type="ARBA" id="ARBA00022695"/>
    </source>
</evidence>
<keyword evidence="4 14" id="KW-0808">Transferase</keyword>
<feature type="region of interest" description="Disordered" evidence="12">
    <location>
        <begin position="81"/>
        <end position="187"/>
    </location>
</feature>
<dbReference type="KEGG" id="pmal:PMUG01_12017200"/>
<dbReference type="PANTHER" id="PTHR45780">
    <property type="entry name" value="ETHANOLAMINE-PHOSPHATE CYTIDYLYLTRANSFERASE"/>
    <property type="match status" value="1"/>
</dbReference>
<dbReference type="VEuPathDB" id="PlasmoDB:PmUG01_12017200"/>
<dbReference type="InterPro" id="IPR004821">
    <property type="entry name" value="Cyt_trans-like"/>
</dbReference>
<dbReference type="RefSeq" id="XP_028862866.1">
    <property type="nucleotide sequence ID" value="XM_029006371.1"/>
</dbReference>
<evidence type="ECO:0000313" key="14">
    <source>
        <dbReference type="EMBL" id="SCO93584.1"/>
    </source>
</evidence>
<proteinExistence type="inferred from homology"/>
<dbReference type="InterPro" id="IPR044608">
    <property type="entry name" value="Ect1/PCYT2"/>
</dbReference>
<reference evidence="14 15" key="1">
    <citation type="submission" date="2016-06" db="EMBL/GenBank/DDBJ databases">
        <authorList>
            <consortium name="Pathogen Informatics"/>
        </authorList>
    </citation>
    <scope>NUCLEOTIDE SEQUENCE [LARGE SCALE GENOMIC DNA]</scope>
</reference>
<evidence type="ECO:0000256" key="2">
    <source>
        <dbReference type="ARBA" id="ARBA00010101"/>
    </source>
</evidence>
<sequence length="677" mass="76256">MKKESGLMMRNEFLVNTIYNHGNLKKILGLLKSIKRNNKLDYVGKVCEQFNVDDEDEICRIFLNELKNMCKDDQINRNIVSDSNDNNMSKLHNMINNNSNSNSNSNSNNISNNNNSNNNNSNNNNSNNNNSNNNNSSNNNSNNNNSNNNNNSSNNNNSNNNNSNNNNGNNNNNSSNNTNSGSKGYLECNSDPIYGDIKDINSSPSNNSEEINEYDLNCSTSTLEKNNKSTRIYVDGIFDLSHSGHFNAMRQAKKLGDIVVVGINSDEDALNSKGVMPIYTQEERGALIAGCKWVDEVIVGTKYTVSMELLEKYNCDYAAHGSDVAYDRNGKCCYEEVRKNNKLKIFERSYGISSTTIINHLLQAVNSGNNNNSSSTFTANNDNSKNTSTAMSCNKGTNNNLNSCGDDNNYIYNQDEADSECNNINSNININTYSTNCVNGSGEKINFKKCKINPKELEEQFKNTEIVGTDNVTKLNDHISNVKNSLNKNKCYVTASQLYQFMENHDKKKKHRVVYVDGSFDIFHIGHLKILENAKKLGDYLLVGMHSDDVVRTMKGKYFPVVSLLERTLNVLAMKVVDDVVIGAPWVITESFIKRFHIDVVVRGTIVDYVYSHNEIDPYTIPKKLNIFRELSSESGITTFEIIQRIEKNKMCLMNSITKRKKNEENIWKVSSSYVLN</sequence>
<keyword evidence="3" id="KW-0444">Lipid biosynthesis</keyword>
<dbReference type="GO" id="GO:0005737">
    <property type="term" value="C:cytoplasm"/>
    <property type="evidence" value="ECO:0007669"/>
    <property type="project" value="TreeGrafter"/>
</dbReference>
<evidence type="ECO:0000256" key="9">
    <source>
        <dbReference type="ARBA" id="ARBA00024191"/>
    </source>
</evidence>
<feature type="domain" description="Cytidyltransferase-like" evidence="13">
    <location>
        <begin position="515"/>
        <end position="645"/>
    </location>
</feature>
<evidence type="ECO:0000256" key="12">
    <source>
        <dbReference type="SAM" id="MobiDB-lite"/>
    </source>
</evidence>
<dbReference type="Pfam" id="PF01467">
    <property type="entry name" value="CTP_transf_like"/>
    <property type="match status" value="2"/>
</dbReference>
<feature type="domain" description="Cytidyltransferase-like" evidence="13">
    <location>
        <begin position="233"/>
        <end position="375"/>
    </location>
</feature>
<keyword evidence="7" id="KW-0594">Phospholipid biosynthesis</keyword>
<evidence type="ECO:0000259" key="13">
    <source>
        <dbReference type="Pfam" id="PF01467"/>
    </source>
</evidence>
<evidence type="ECO:0000256" key="7">
    <source>
        <dbReference type="ARBA" id="ARBA00023209"/>
    </source>
</evidence>
<dbReference type="GeneID" id="39870166"/>
<dbReference type="InterPro" id="IPR014729">
    <property type="entry name" value="Rossmann-like_a/b/a_fold"/>
</dbReference>
<dbReference type="UniPathway" id="UPA00558">
    <property type="reaction ID" value="UER00742"/>
</dbReference>
<feature type="compositionally biased region" description="Polar residues" evidence="12">
    <location>
        <begin position="81"/>
        <end position="90"/>
    </location>
</feature>
<dbReference type="Gene3D" id="3.40.50.620">
    <property type="entry name" value="HUPs"/>
    <property type="match status" value="2"/>
</dbReference>
<evidence type="ECO:0000256" key="3">
    <source>
        <dbReference type="ARBA" id="ARBA00022516"/>
    </source>
</evidence>
<comment type="similarity">
    <text evidence="2">Belongs to the cytidylyltransferase family.</text>
</comment>
<evidence type="ECO:0000256" key="1">
    <source>
        <dbReference type="ARBA" id="ARBA00005189"/>
    </source>
</evidence>
<evidence type="ECO:0000256" key="6">
    <source>
        <dbReference type="ARBA" id="ARBA00023098"/>
    </source>
</evidence>
<gene>
    <name evidence="14" type="primary">PmUG01_12017200</name>
    <name evidence="14" type="ORF">PMUG01_12017200</name>
</gene>
<keyword evidence="5 14" id="KW-0548">Nucleotidyltransferase</keyword>
<keyword evidence="6" id="KW-0443">Lipid metabolism</keyword>
<dbReference type="EC" id="2.7.7.14" evidence="10"/>
<evidence type="ECO:0000256" key="8">
    <source>
        <dbReference type="ARBA" id="ARBA00023264"/>
    </source>
</evidence>
<dbReference type="GO" id="GO:0006646">
    <property type="term" value="P:phosphatidylethanolamine biosynthetic process"/>
    <property type="evidence" value="ECO:0007669"/>
    <property type="project" value="UniProtKB-UniPathway"/>
</dbReference>
<accession>A0A1D3SQ26</accession>
<evidence type="ECO:0000313" key="15">
    <source>
        <dbReference type="Proteomes" id="UP000219813"/>
    </source>
</evidence>
<feature type="compositionally biased region" description="Low complexity" evidence="12">
    <location>
        <begin position="96"/>
        <end position="180"/>
    </location>
</feature>
<dbReference type="Proteomes" id="UP000219813">
    <property type="component" value="Chromosome 12"/>
</dbReference>
<dbReference type="AlphaFoldDB" id="A0A1D3SQ26"/>